<feature type="binding site" evidence="11">
    <location>
        <position position="367"/>
    </location>
    <ligand>
        <name>Ca(2+)</name>
        <dbReference type="ChEBI" id="CHEBI:29108"/>
        <label>1</label>
    </ligand>
</feature>
<feature type="binding site" evidence="11">
    <location>
        <position position="369"/>
    </location>
    <ligand>
        <name>Ca(2+)</name>
        <dbReference type="ChEBI" id="CHEBI:29108"/>
        <label>3</label>
    </ligand>
</feature>
<evidence type="ECO:0000256" key="3">
    <source>
        <dbReference type="ARBA" id="ARBA00022723"/>
    </source>
</evidence>
<dbReference type="Gene3D" id="2.110.10.10">
    <property type="entry name" value="Hemopexin-like domain"/>
    <property type="match status" value="1"/>
</dbReference>
<feature type="binding site" evidence="11">
    <location>
        <position position="369"/>
    </location>
    <ligand>
        <name>Ca(2+)</name>
        <dbReference type="ChEBI" id="CHEBI:29108"/>
        <label>1</label>
    </ligand>
</feature>
<dbReference type="Gene3D" id="3.40.390.10">
    <property type="entry name" value="Collagenase (Catalytic Domain)"/>
    <property type="match status" value="1"/>
</dbReference>
<evidence type="ECO:0000256" key="11">
    <source>
        <dbReference type="PIRSR" id="PIRSR621190-2"/>
    </source>
</evidence>
<organism evidence="17 18">
    <name type="scientific">Petrolisthes cinctipes</name>
    <name type="common">Flat porcelain crab</name>
    <dbReference type="NCBI Taxonomy" id="88211"/>
    <lineage>
        <taxon>Eukaryota</taxon>
        <taxon>Metazoa</taxon>
        <taxon>Ecdysozoa</taxon>
        <taxon>Arthropoda</taxon>
        <taxon>Crustacea</taxon>
        <taxon>Multicrustacea</taxon>
        <taxon>Malacostraca</taxon>
        <taxon>Eumalacostraca</taxon>
        <taxon>Eucarida</taxon>
        <taxon>Decapoda</taxon>
        <taxon>Pleocyemata</taxon>
        <taxon>Anomura</taxon>
        <taxon>Galatheoidea</taxon>
        <taxon>Porcellanidae</taxon>
        <taxon>Petrolisthes</taxon>
    </lineage>
</organism>
<evidence type="ECO:0000256" key="4">
    <source>
        <dbReference type="ARBA" id="ARBA00022729"/>
    </source>
</evidence>
<dbReference type="InterPro" id="IPR001818">
    <property type="entry name" value="Pept_M10_metallopeptidase"/>
</dbReference>
<feature type="active site" evidence="10">
    <location>
        <position position="392"/>
    </location>
</feature>
<dbReference type="AlphaFoldDB" id="A0AAE1FPN0"/>
<feature type="signal peptide" evidence="15">
    <location>
        <begin position="1"/>
        <end position="29"/>
    </location>
</feature>
<dbReference type="SUPFAM" id="SSF50923">
    <property type="entry name" value="Hemopexin-like domain"/>
    <property type="match status" value="1"/>
</dbReference>
<dbReference type="GO" id="GO:0030198">
    <property type="term" value="P:extracellular matrix organization"/>
    <property type="evidence" value="ECO:0007669"/>
    <property type="project" value="TreeGrafter"/>
</dbReference>
<evidence type="ECO:0000256" key="10">
    <source>
        <dbReference type="PIRSR" id="PIRSR621190-1"/>
    </source>
</evidence>
<evidence type="ECO:0000256" key="7">
    <source>
        <dbReference type="ARBA" id="ARBA00022833"/>
    </source>
</evidence>
<feature type="binding site" evidence="11">
    <location>
        <position position="326"/>
    </location>
    <ligand>
        <name>Ca(2+)</name>
        <dbReference type="ChEBI" id="CHEBI:29108"/>
        <label>2</label>
    </ligand>
</feature>
<feature type="compositionally biased region" description="Pro residues" evidence="13">
    <location>
        <begin position="452"/>
        <end position="550"/>
    </location>
</feature>
<feature type="compositionally biased region" description="Polar residues" evidence="13">
    <location>
        <begin position="112"/>
        <end position="179"/>
    </location>
</feature>
<feature type="chain" id="PRO_5042166074" description="Peptidase metallopeptidase domain-containing protein" evidence="15">
    <location>
        <begin position="30"/>
        <end position="812"/>
    </location>
</feature>
<keyword evidence="6" id="KW-0378">Hydrolase</keyword>
<feature type="binding site" evidence="11">
    <location>
        <position position="391"/>
    </location>
    <ligand>
        <name>Zn(2+)</name>
        <dbReference type="ChEBI" id="CHEBI:29105"/>
        <label>2</label>
        <note>catalytic</note>
    </ligand>
</feature>
<feature type="transmembrane region" description="Helical" evidence="14">
    <location>
        <begin position="785"/>
        <end position="810"/>
    </location>
</feature>
<dbReference type="InterPro" id="IPR036375">
    <property type="entry name" value="Hemopexin-like_dom_sf"/>
</dbReference>
<evidence type="ECO:0000256" key="5">
    <source>
        <dbReference type="ARBA" id="ARBA00022737"/>
    </source>
</evidence>
<feature type="binding site" evidence="11">
    <location>
        <position position="364"/>
    </location>
    <ligand>
        <name>Zn(2+)</name>
        <dbReference type="ChEBI" id="CHEBI:29105"/>
        <label>1</label>
    </ligand>
</feature>
<keyword evidence="14" id="KW-0812">Transmembrane</keyword>
<comment type="caution">
    <text evidence="17">The sequence shown here is derived from an EMBL/GenBank/DDBJ whole genome shotgun (WGS) entry which is preliminary data.</text>
</comment>
<dbReference type="GO" id="GO:0030574">
    <property type="term" value="P:collagen catabolic process"/>
    <property type="evidence" value="ECO:0007669"/>
    <property type="project" value="TreeGrafter"/>
</dbReference>
<dbReference type="PRINTS" id="PR00138">
    <property type="entry name" value="MATRIXIN"/>
</dbReference>
<feature type="domain" description="Peptidase metallopeptidase" evidence="16">
    <location>
        <begin position="268"/>
        <end position="436"/>
    </location>
</feature>
<feature type="binding site" evidence="11">
    <location>
        <position position="401"/>
    </location>
    <ligand>
        <name>Zn(2+)</name>
        <dbReference type="ChEBI" id="CHEBI:29105"/>
        <label>2</label>
        <note>catalytic</note>
    </ligand>
</feature>
<dbReference type="InterPro" id="IPR033739">
    <property type="entry name" value="M10A_MMP"/>
</dbReference>
<comment type="similarity">
    <text evidence="1">Belongs to the peptidase M10A family.</text>
</comment>
<feature type="binding site" evidence="11">
    <location>
        <position position="395"/>
    </location>
    <ligand>
        <name>Zn(2+)</name>
        <dbReference type="ChEBI" id="CHEBI:29105"/>
        <label>2</label>
        <note>catalytic</note>
    </ligand>
</feature>
<keyword evidence="11" id="KW-0106">Calcium</keyword>
<evidence type="ECO:0000256" key="6">
    <source>
        <dbReference type="ARBA" id="ARBA00022801"/>
    </source>
</evidence>
<feature type="binding site" evidence="11">
    <location>
        <position position="409"/>
    </location>
    <ligand>
        <name>Zn(2+)</name>
        <dbReference type="ChEBI" id="CHEBI:29105"/>
        <label>2</label>
        <note>catalytic</note>
    </ligand>
</feature>
<feature type="binding site" evidence="11">
    <location>
        <position position="362"/>
    </location>
    <ligand>
        <name>Ca(2+)</name>
        <dbReference type="ChEBI" id="CHEBI:29108"/>
        <label>2</label>
    </ligand>
</feature>
<dbReference type="InterPro" id="IPR000585">
    <property type="entry name" value="Hemopexin-like_dom"/>
</dbReference>
<dbReference type="InterPro" id="IPR021190">
    <property type="entry name" value="Pept_M10A"/>
</dbReference>
<sequence>MRKWTRFLPILPNCLVLLLLLHLSNKTEGAGGRSVLRCDGSVNKSVGIRGGVVGGGGGVVGDYRGETFAAVADYPPLTISPFDSTPTSADPFSPPDSTTSAGTSTSNSFSPNDTTSTITLSPADSSPADTLSPADSSPADTLSPSDSSIVVTLSPADSSPADTLSPAESSPADTLSPSDSSIVVTLSPADSSIAVTSSTADHAVTTINQTKQQQHQHHNDAGTTTTATTKIRFCGVKDDDDDAGRTYYISNHNNITSTRVRVRRYTLHGSKWEKTEVRWTLRTPSRHSDRLDEGTIRSEFYKAVELWQRHSNLKFQEVRKEDPNVDIYIDFVEGEHGDQYTFDGPGLTLAHAFYPGDGIGGDMHFDDAETFVPHAMAEELEATSLFITAAHELGHALGIRHSDAVGALMAPFYQTFPLDFDLPFDDRYAIQALYGNPKHDITTTTTTRRPPRPQPTPPVRPPTRPPRPPTRPPWPPTRPPRPPEPPTRPPRPPEPPTRPPRPPEPPTRPPWPPTRPPWPPTRPPWPPTRPPRPTVLPPTQPTRPTPPPTLSPSCTAAPPTPSRPDTCLTTIDATVSYFKELYFFKDHYYWRIRNGKAIRNESPGFLHTRFPGLPTSIQKIDAVYETSRYGAGTNTVWQDNLVFFSEDKFYELNRLSRLVRSGNLADLGINATKLDAAMRWGHNGRVYLFSRDRYWRLGAKGDRVEMDYPRDIAVWRGLPPNYSAALTILSHTYFFAGRVYWEFDVMKMRTMEPSALTAPYWFTCPFYNQRELNNCSSPTSSSSQVVVMLSWSLLVLVVMITSHGTLRLLLLL</sequence>
<dbReference type="GO" id="GO:0008270">
    <property type="term" value="F:zinc ion binding"/>
    <property type="evidence" value="ECO:0007669"/>
    <property type="project" value="InterPro"/>
</dbReference>
<feature type="binding site" evidence="11">
    <location>
        <position position="360"/>
    </location>
    <ligand>
        <name>Ca(2+)</name>
        <dbReference type="ChEBI" id="CHEBI:29108"/>
        <label>2</label>
    </ligand>
</feature>
<evidence type="ECO:0000259" key="16">
    <source>
        <dbReference type="SMART" id="SM00235"/>
    </source>
</evidence>
<dbReference type="PANTHER" id="PTHR10201">
    <property type="entry name" value="MATRIX METALLOPROTEINASE"/>
    <property type="match status" value="1"/>
</dbReference>
<evidence type="ECO:0000256" key="1">
    <source>
        <dbReference type="ARBA" id="ARBA00010370"/>
    </source>
</evidence>
<feature type="binding site" evidence="11">
    <location>
        <position position="344"/>
    </location>
    <ligand>
        <name>Ca(2+)</name>
        <dbReference type="ChEBI" id="CHEBI:29108"/>
        <label>3</label>
    </ligand>
</feature>
<keyword evidence="14" id="KW-1133">Transmembrane helix</keyword>
<keyword evidence="18" id="KW-1185">Reference proteome</keyword>
<keyword evidence="9" id="KW-0865">Zymogen</keyword>
<feature type="repeat" description="Hemopexin" evidence="12">
    <location>
        <begin position="719"/>
        <end position="764"/>
    </location>
</feature>
<dbReference type="Pfam" id="PF00045">
    <property type="entry name" value="Hemopexin"/>
    <property type="match status" value="2"/>
</dbReference>
<dbReference type="InterPro" id="IPR024079">
    <property type="entry name" value="MetalloPept_cat_dom_sf"/>
</dbReference>
<dbReference type="PROSITE" id="PS51642">
    <property type="entry name" value="HEMOPEXIN_2"/>
    <property type="match status" value="3"/>
</dbReference>
<dbReference type="GO" id="GO:0031012">
    <property type="term" value="C:extracellular matrix"/>
    <property type="evidence" value="ECO:0007669"/>
    <property type="project" value="InterPro"/>
</dbReference>
<evidence type="ECO:0000256" key="13">
    <source>
        <dbReference type="SAM" id="MobiDB-lite"/>
    </source>
</evidence>
<reference evidence="17" key="1">
    <citation type="submission" date="2023-10" db="EMBL/GenBank/DDBJ databases">
        <title>Genome assemblies of two species of porcelain crab, Petrolisthes cinctipes and Petrolisthes manimaculis (Anomura: Porcellanidae).</title>
        <authorList>
            <person name="Angst P."/>
        </authorList>
    </citation>
    <scope>NUCLEOTIDE SEQUENCE</scope>
    <source>
        <strain evidence="17">PB745_01</strain>
        <tissue evidence="17">Gill</tissue>
    </source>
</reference>
<evidence type="ECO:0000256" key="14">
    <source>
        <dbReference type="SAM" id="Phobius"/>
    </source>
</evidence>
<feature type="compositionally biased region" description="Polar residues" evidence="13">
    <location>
        <begin position="81"/>
        <end position="90"/>
    </location>
</feature>
<evidence type="ECO:0000313" key="18">
    <source>
        <dbReference type="Proteomes" id="UP001286313"/>
    </source>
</evidence>
<dbReference type="CDD" id="cd00094">
    <property type="entry name" value="HX"/>
    <property type="match status" value="1"/>
</dbReference>
<dbReference type="SUPFAM" id="SSF55486">
    <property type="entry name" value="Metalloproteases ('zincins'), catalytic domain"/>
    <property type="match status" value="1"/>
</dbReference>
<dbReference type="CDD" id="cd04278">
    <property type="entry name" value="ZnMc_MMP"/>
    <property type="match status" value="1"/>
</dbReference>
<feature type="region of interest" description="Disordered" evidence="13">
    <location>
        <begin position="81"/>
        <end position="179"/>
    </location>
</feature>
<feature type="binding site" evidence="11">
    <location>
        <position position="338"/>
    </location>
    <ligand>
        <name>Zn(2+)</name>
        <dbReference type="ChEBI" id="CHEBI:29105"/>
        <label>1</label>
    </ligand>
</feature>
<dbReference type="GO" id="GO:0004222">
    <property type="term" value="F:metalloendopeptidase activity"/>
    <property type="evidence" value="ECO:0007669"/>
    <property type="project" value="InterPro"/>
</dbReference>
<dbReference type="SMART" id="SM00235">
    <property type="entry name" value="ZnMc"/>
    <property type="match status" value="1"/>
</dbReference>
<feature type="binding site" evidence="11">
    <location>
        <position position="677"/>
    </location>
    <ligand>
        <name>Ca(2+)</name>
        <dbReference type="ChEBI" id="CHEBI:29108"/>
        <label>5</label>
    </ligand>
</feature>
<dbReference type="InterPro" id="IPR018487">
    <property type="entry name" value="Hemopexin-like_repeat"/>
</dbReference>
<keyword evidence="7 11" id="KW-0862">Zinc</keyword>
<feature type="binding site" evidence="11">
    <location>
        <position position="572"/>
    </location>
    <ligand>
        <name>Ca(2+)</name>
        <dbReference type="ChEBI" id="CHEBI:29108"/>
        <label>4</label>
    </ligand>
</feature>
<keyword evidence="4 15" id="KW-0732">Signal</keyword>
<feature type="repeat" description="Hemopexin" evidence="12">
    <location>
        <begin position="671"/>
        <end position="718"/>
    </location>
</feature>
<evidence type="ECO:0000256" key="8">
    <source>
        <dbReference type="ARBA" id="ARBA00023049"/>
    </source>
</evidence>
<feature type="compositionally biased region" description="Low complexity" evidence="13">
    <location>
        <begin position="95"/>
        <end position="111"/>
    </location>
</feature>
<feature type="binding site" evidence="11">
    <location>
        <position position="621"/>
    </location>
    <ligand>
        <name>Ca(2+)</name>
        <dbReference type="ChEBI" id="CHEBI:29108"/>
        <label>4</label>
    </ligand>
</feature>
<keyword evidence="8" id="KW-0482">Metalloprotease</keyword>
<dbReference type="GO" id="GO:0006508">
    <property type="term" value="P:proteolysis"/>
    <property type="evidence" value="ECO:0007669"/>
    <property type="project" value="UniProtKB-KW"/>
</dbReference>
<dbReference type="PANTHER" id="PTHR10201:SF291">
    <property type="entry name" value="MATRIX METALLOPROTEINASE 1, ISOFORM C-RELATED"/>
    <property type="match status" value="1"/>
</dbReference>
<dbReference type="SMART" id="SM00120">
    <property type="entry name" value="HX"/>
    <property type="match status" value="4"/>
</dbReference>
<accession>A0AAE1FPN0</accession>
<comment type="cofactor">
    <cofactor evidence="11">
        <name>Ca(2+)</name>
        <dbReference type="ChEBI" id="CHEBI:29108"/>
    </cofactor>
    <text evidence="11">Can bind about 5 Ca(2+) ions per subunit.</text>
</comment>
<evidence type="ECO:0000256" key="9">
    <source>
        <dbReference type="ARBA" id="ARBA00023145"/>
    </source>
</evidence>
<dbReference type="Pfam" id="PF00413">
    <property type="entry name" value="Peptidase_M10"/>
    <property type="match status" value="1"/>
</dbReference>
<comment type="cofactor">
    <cofactor evidence="11">
        <name>Zn(2+)</name>
        <dbReference type="ChEBI" id="CHEBI:29105"/>
    </cofactor>
    <text evidence="11">Binds 2 Zn(2+) ions per subunit.</text>
</comment>
<feature type="binding site" evidence="11">
    <location>
        <position position="343"/>
    </location>
    <ligand>
        <name>Ca(2+)</name>
        <dbReference type="ChEBI" id="CHEBI:29108"/>
        <label>3</label>
    </ligand>
</feature>
<dbReference type="EMBL" id="JAWQEG010001743">
    <property type="protein sequence ID" value="KAK3876962.1"/>
    <property type="molecule type" value="Genomic_DNA"/>
</dbReference>
<feature type="region of interest" description="Disordered" evidence="13">
    <location>
        <begin position="438"/>
        <end position="565"/>
    </location>
</feature>
<gene>
    <name evidence="17" type="ORF">Pcinc_018283</name>
</gene>
<dbReference type="InterPro" id="IPR006026">
    <property type="entry name" value="Peptidase_Metallo"/>
</dbReference>
<keyword evidence="3 11" id="KW-0479">Metal-binding</keyword>
<feature type="binding site" evidence="11">
    <location>
        <position position="336"/>
    </location>
    <ligand>
        <name>Zn(2+)</name>
        <dbReference type="ChEBI" id="CHEBI:29105"/>
        <label>1</label>
    </ligand>
</feature>
<protein>
    <recommendedName>
        <fullName evidence="16">Peptidase metallopeptidase domain-containing protein</fullName>
    </recommendedName>
</protein>
<feature type="binding site" evidence="11">
    <location>
        <position position="366"/>
    </location>
    <ligand>
        <name>Ca(2+)</name>
        <dbReference type="ChEBI" id="CHEBI:29108"/>
        <label>3</label>
    </ligand>
</feature>
<keyword evidence="2" id="KW-0645">Protease</keyword>
<keyword evidence="14" id="KW-0472">Membrane</keyword>
<evidence type="ECO:0000256" key="2">
    <source>
        <dbReference type="ARBA" id="ARBA00022670"/>
    </source>
</evidence>
<feature type="repeat" description="Hemopexin" evidence="12">
    <location>
        <begin position="568"/>
        <end position="613"/>
    </location>
</feature>
<evidence type="ECO:0000256" key="15">
    <source>
        <dbReference type="SAM" id="SignalP"/>
    </source>
</evidence>
<evidence type="ECO:0000256" key="12">
    <source>
        <dbReference type="PROSITE-ProRule" id="PRU01011"/>
    </source>
</evidence>
<dbReference type="Proteomes" id="UP001286313">
    <property type="component" value="Unassembled WGS sequence"/>
</dbReference>
<evidence type="ECO:0000313" key="17">
    <source>
        <dbReference type="EMBL" id="KAK3876962.1"/>
    </source>
</evidence>
<proteinExistence type="inferred from homology"/>
<keyword evidence="5" id="KW-0677">Repeat</keyword>
<feature type="binding site" evidence="11">
    <location>
        <position position="351"/>
    </location>
    <ligand>
        <name>Zn(2+)</name>
        <dbReference type="ChEBI" id="CHEBI:29105"/>
        <label>1</label>
    </ligand>
</feature>
<name>A0AAE1FPN0_PETCI</name>